<proteinExistence type="predicted"/>
<accession>A0A0A9A146</accession>
<evidence type="ECO:0000256" key="1">
    <source>
        <dbReference type="SAM" id="MobiDB-lite"/>
    </source>
</evidence>
<feature type="compositionally biased region" description="Basic and acidic residues" evidence="1">
    <location>
        <begin position="1"/>
        <end position="10"/>
    </location>
</feature>
<name>A0A0A9A146_ARUDO</name>
<evidence type="ECO:0000313" key="2">
    <source>
        <dbReference type="EMBL" id="JAD45379.1"/>
    </source>
</evidence>
<protein>
    <submittedName>
        <fullName evidence="2">Uncharacterized protein</fullName>
    </submittedName>
</protein>
<dbReference type="EMBL" id="GBRH01252516">
    <property type="protein sequence ID" value="JAD45379.1"/>
    <property type="molecule type" value="Transcribed_RNA"/>
</dbReference>
<feature type="region of interest" description="Disordered" evidence="1">
    <location>
        <begin position="1"/>
        <end position="23"/>
    </location>
</feature>
<organism evidence="2">
    <name type="scientific">Arundo donax</name>
    <name type="common">Giant reed</name>
    <name type="synonym">Donax arundinaceus</name>
    <dbReference type="NCBI Taxonomy" id="35708"/>
    <lineage>
        <taxon>Eukaryota</taxon>
        <taxon>Viridiplantae</taxon>
        <taxon>Streptophyta</taxon>
        <taxon>Embryophyta</taxon>
        <taxon>Tracheophyta</taxon>
        <taxon>Spermatophyta</taxon>
        <taxon>Magnoliopsida</taxon>
        <taxon>Liliopsida</taxon>
        <taxon>Poales</taxon>
        <taxon>Poaceae</taxon>
        <taxon>PACMAD clade</taxon>
        <taxon>Arundinoideae</taxon>
        <taxon>Arundineae</taxon>
        <taxon>Arundo</taxon>
    </lineage>
</organism>
<dbReference type="AlphaFoldDB" id="A0A0A9A146"/>
<reference evidence="2" key="2">
    <citation type="journal article" date="2015" name="Data Brief">
        <title>Shoot transcriptome of the giant reed, Arundo donax.</title>
        <authorList>
            <person name="Barrero R.A."/>
            <person name="Guerrero F.D."/>
            <person name="Moolhuijzen P."/>
            <person name="Goolsby J.A."/>
            <person name="Tidwell J."/>
            <person name="Bellgard S.E."/>
            <person name="Bellgard M.I."/>
        </authorList>
    </citation>
    <scope>NUCLEOTIDE SEQUENCE</scope>
    <source>
        <tissue evidence="2">Shoot tissue taken approximately 20 cm above the soil surface</tissue>
    </source>
</reference>
<reference evidence="2" key="1">
    <citation type="submission" date="2014-09" db="EMBL/GenBank/DDBJ databases">
        <authorList>
            <person name="Magalhaes I.L.F."/>
            <person name="Oliveira U."/>
            <person name="Santos F.R."/>
            <person name="Vidigal T.H.D.A."/>
            <person name="Brescovit A.D."/>
            <person name="Santos A.J."/>
        </authorList>
    </citation>
    <scope>NUCLEOTIDE SEQUENCE</scope>
    <source>
        <tissue evidence="2">Shoot tissue taken approximately 20 cm above the soil surface</tissue>
    </source>
</reference>
<sequence>MERQGSKHEISVAAARDCNMQTS</sequence>